<dbReference type="GO" id="GO:0016787">
    <property type="term" value="F:hydrolase activity"/>
    <property type="evidence" value="ECO:0007669"/>
    <property type="project" value="UniProtKB-KW"/>
</dbReference>
<comment type="similarity">
    <text evidence="2">Belongs to the HAD-like hydrolase superfamily.</text>
</comment>
<keyword evidence="3" id="KW-0479">Metal-binding</keyword>
<dbReference type="Pfam" id="PF13242">
    <property type="entry name" value="Hydrolase_like"/>
    <property type="match status" value="1"/>
</dbReference>
<dbReference type="InterPro" id="IPR002645">
    <property type="entry name" value="STAS_dom"/>
</dbReference>
<dbReference type="InterPro" id="IPR023214">
    <property type="entry name" value="HAD_sf"/>
</dbReference>
<feature type="domain" description="STAS" evidence="6">
    <location>
        <begin position="1"/>
        <end position="79"/>
    </location>
</feature>
<name>A0ABT8TD29_9GAMM</name>
<dbReference type="PANTHER" id="PTHR19288">
    <property type="entry name" value="4-NITROPHENYLPHOSPHATASE-RELATED"/>
    <property type="match status" value="1"/>
</dbReference>
<dbReference type="Pfam" id="PF13344">
    <property type="entry name" value="Hydrolase_6"/>
    <property type="match status" value="1"/>
</dbReference>
<dbReference type="EMBL" id="JAULRT010000047">
    <property type="protein sequence ID" value="MDO3381825.1"/>
    <property type="molecule type" value="Genomic_DNA"/>
</dbReference>
<dbReference type="SUPFAM" id="SSF56784">
    <property type="entry name" value="HAD-like"/>
    <property type="match status" value="1"/>
</dbReference>
<gene>
    <name evidence="7" type="ORF">QWI16_06525</name>
</gene>
<evidence type="ECO:0000256" key="4">
    <source>
        <dbReference type="ARBA" id="ARBA00022842"/>
    </source>
</evidence>
<accession>A0ABT8TD29</accession>
<dbReference type="RefSeq" id="WP_302711981.1">
    <property type="nucleotide sequence ID" value="NZ_JAULRT010000047.1"/>
</dbReference>
<protein>
    <recommendedName>
        <fullName evidence="5">Haloacid dehalogenase-like hydrolase domain-containing protein 2</fullName>
    </recommendedName>
</protein>
<dbReference type="PROSITE" id="PS50801">
    <property type="entry name" value="STAS"/>
    <property type="match status" value="1"/>
</dbReference>
<proteinExistence type="inferred from homology"/>
<comment type="caution">
    <text evidence="7">The sequence shown here is derived from an EMBL/GenBank/DDBJ whole genome shotgun (WGS) entry which is preliminary data.</text>
</comment>
<organism evidence="7 8">
    <name type="scientific">Gilvimarinus algae</name>
    <dbReference type="NCBI Taxonomy" id="3058037"/>
    <lineage>
        <taxon>Bacteria</taxon>
        <taxon>Pseudomonadati</taxon>
        <taxon>Pseudomonadota</taxon>
        <taxon>Gammaproteobacteria</taxon>
        <taxon>Cellvibrionales</taxon>
        <taxon>Cellvibrionaceae</taxon>
        <taxon>Gilvimarinus</taxon>
    </lineage>
</organism>
<keyword evidence="4" id="KW-0460">Magnesium</keyword>
<keyword evidence="7" id="KW-0378">Hydrolase</keyword>
<dbReference type="Gene3D" id="3.40.50.1000">
    <property type="entry name" value="HAD superfamily/HAD-like"/>
    <property type="match status" value="2"/>
</dbReference>
<dbReference type="InterPro" id="IPR036412">
    <property type="entry name" value="HAD-like_sf"/>
</dbReference>
<dbReference type="InterPro" id="IPR006355">
    <property type="entry name" value="LHPP/HDHD2"/>
</dbReference>
<dbReference type="InterPro" id="IPR006357">
    <property type="entry name" value="HAD-SF_hydro_IIA"/>
</dbReference>
<dbReference type="PANTHER" id="PTHR19288:SF46">
    <property type="entry name" value="HALOACID DEHALOGENASE-LIKE HYDROLASE DOMAIN-CONTAINING PROTEIN 2"/>
    <property type="match status" value="1"/>
</dbReference>
<comment type="cofactor">
    <cofactor evidence="1">
        <name>Mg(2+)</name>
        <dbReference type="ChEBI" id="CHEBI:18420"/>
    </cofactor>
</comment>
<evidence type="ECO:0000256" key="1">
    <source>
        <dbReference type="ARBA" id="ARBA00001946"/>
    </source>
</evidence>
<evidence type="ECO:0000256" key="3">
    <source>
        <dbReference type="ARBA" id="ARBA00022723"/>
    </source>
</evidence>
<sequence>MSIHALLFDLSGVLYEGDACLPGAVDTIARAREQGLTLRFVTNTATKSREQILAKLGALGIEVKPDELFTAPDAAVAYLAQRQQIPYALVHPAIAPLFRTDAANYNCVVLGDARDGLNYATMNTAFRLLMDGCPLLGIGDNRYFRDTEGLSLDAGPFIHALAYAADVEPVIMGKPSALFFAQVVASTGLTPEQCLMIGDDVFGDVEGALNAGAQAALVQTGKYRLGDEHKLSRPAPLIAGVADLWSLL</sequence>
<reference evidence="7" key="1">
    <citation type="submission" date="2023-07" db="EMBL/GenBank/DDBJ databases">
        <title>Gilvimarinus algae sp. nov., isolated from the surface of Kelp.</title>
        <authorList>
            <person name="Sun Y.Y."/>
            <person name="Gong Y."/>
            <person name="Du Z.J."/>
        </authorList>
    </citation>
    <scope>NUCLEOTIDE SEQUENCE</scope>
    <source>
        <strain evidence="7">SDUM040014</strain>
    </source>
</reference>
<dbReference type="NCBIfam" id="TIGR01458">
    <property type="entry name" value="HAD-SF-IIA-hyp3"/>
    <property type="match status" value="1"/>
</dbReference>
<evidence type="ECO:0000313" key="8">
    <source>
        <dbReference type="Proteomes" id="UP001168380"/>
    </source>
</evidence>
<evidence type="ECO:0000313" key="7">
    <source>
        <dbReference type="EMBL" id="MDO3381825.1"/>
    </source>
</evidence>
<dbReference type="Proteomes" id="UP001168380">
    <property type="component" value="Unassembled WGS sequence"/>
</dbReference>
<keyword evidence="8" id="KW-1185">Reference proteome</keyword>
<evidence type="ECO:0000256" key="2">
    <source>
        <dbReference type="ARBA" id="ARBA00007958"/>
    </source>
</evidence>
<dbReference type="NCBIfam" id="TIGR01460">
    <property type="entry name" value="HAD-SF-IIA"/>
    <property type="match status" value="1"/>
</dbReference>
<evidence type="ECO:0000256" key="5">
    <source>
        <dbReference type="ARBA" id="ARBA00039666"/>
    </source>
</evidence>
<evidence type="ECO:0000259" key="6">
    <source>
        <dbReference type="PROSITE" id="PS50801"/>
    </source>
</evidence>